<feature type="region of interest" description="Disordered" evidence="1">
    <location>
        <begin position="111"/>
        <end position="141"/>
    </location>
</feature>
<evidence type="ECO:0000256" key="1">
    <source>
        <dbReference type="SAM" id="MobiDB-lite"/>
    </source>
</evidence>
<feature type="compositionally biased region" description="Low complexity" evidence="1">
    <location>
        <begin position="126"/>
        <end position="141"/>
    </location>
</feature>
<dbReference type="EMBL" id="BKCJ010378348">
    <property type="protein sequence ID" value="GFA16067.1"/>
    <property type="molecule type" value="Genomic_DNA"/>
</dbReference>
<protein>
    <submittedName>
        <fullName evidence="3">Retrovirus-related Pol polyprotein from transposon TNT 1-94</fullName>
    </submittedName>
</protein>
<gene>
    <name evidence="3" type="ORF">Tci_588039</name>
</gene>
<feature type="compositionally biased region" description="Polar residues" evidence="1">
    <location>
        <begin position="111"/>
        <end position="124"/>
    </location>
</feature>
<evidence type="ECO:0000259" key="2">
    <source>
        <dbReference type="Pfam" id="PF07727"/>
    </source>
</evidence>
<sequence>VKIDEFGGVLKNKARLVTQQFMQKEGIDFVESFAPVSRIEAIRIFIANAAHKNMMIFQMDVKTACLNGELQEENYLQQLMPNPEDITDPTTAMNMALALMAKAFKLNYSTPTSNNQRISSNPRNRQIAQSGNGNQNQIGNGNLVAVHDEGNAAGQNGNHIRKRQESNFKAEEYDLMAAAADLDEIEEVNANCILMANLQQASTSGTQTDSAPVYDINGSTEVHENCDDNEIFNMFTQEEQYTKLLEPISESHQVSQNDNDVNSEDTSVEQALSCEELYFSNNSKKANVSKSFSIPNEDLSDDTTPSVARKFLNEVKSTIVTLQRVVKQQITIETHNWASSAHQELHKIDVKSKVVCAKCKKCLNSVNHDVCLNKCVNGKKSRGRKHKANVSKNETQQEYRPKVSKSKNVGPRESLATPKPRKPRFLLRRSPTGKMFDSAGKLVAPGGCSKHMTGNLKLLINFIWKFMGTVRFGNDHVVAILGFGDLQWGNILITRVYFIE</sequence>
<evidence type="ECO:0000313" key="3">
    <source>
        <dbReference type="EMBL" id="GFA16067.1"/>
    </source>
</evidence>
<organism evidence="3">
    <name type="scientific">Tanacetum cinerariifolium</name>
    <name type="common">Dalmatian daisy</name>
    <name type="synonym">Chrysanthemum cinerariifolium</name>
    <dbReference type="NCBI Taxonomy" id="118510"/>
    <lineage>
        <taxon>Eukaryota</taxon>
        <taxon>Viridiplantae</taxon>
        <taxon>Streptophyta</taxon>
        <taxon>Embryophyta</taxon>
        <taxon>Tracheophyta</taxon>
        <taxon>Spermatophyta</taxon>
        <taxon>Magnoliopsida</taxon>
        <taxon>eudicotyledons</taxon>
        <taxon>Gunneridae</taxon>
        <taxon>Pentapetalae</taxon>
        <taxon>asterids</taxon>
        <taxon>campanulids</taxon>
        <taxon>Asterales</taxon>
        <taxon>Asteraceae</taxon>
        <taxon>Asteroideae</taxon>
        <taxon>Anthemideae</taxon>
        <taxon>Anthemidinae</taxon>
        <taxon>Tanacetum</taxon>
    </lineage>
</organism>
<comment type="caution">
    <text evidence="3">The sequence shown here is derived from an EMBL/GenBank/DDBJ whole genome shotgun (WGS) entry which is preliminary data.</text>
</comment>
<dbReference type="Pfam" id="PF07727">
    <property type="entry name" value="RVT_2"/>
    <property type="match status" value="1"/>
</dbReference>
<reference evidence="3" key="1">
    <citation type="journal article" date="2019" name="Sci. Rep.">
        <title>Draft genome of Tanacetum cinerariifolium, the natural source of mosquito coil.</title>
        <authorList>
            <person name="Yamashiro T."/>
            <person name="Shiraishi A."/>
            <person name="Satake H."/>
            <person name="Nakayama K."/>
        </authorList>
    </citation>
    <scope>NUCLEOTIDE SEQUENCE</scope>
</reference>
<name>A0A699J7T3_TANCI</name>
<feature type="non-terminal residue" evidence="3">
    <location>
        <position position="1"/>
    </location>
</feature>
<proteinExistence type="predicted"/>
<feature type="region of interest" description="Disordered" evidence="1">
    <location>
        <begin position="382"/>
        <end position="424"/>
    </location>
</feature>
<dbReference type="InterPro" id="IPR013103">
    <property type="entry name" value="RVT_2"/>
</dbReference>
<dbReference type="AlphaFoldDB" id="A0A699J7T3"/>
<feature type="domain" description="Reverse transcriptase Ty1/copia-type" evidence="2">
    <location>
        <begin position="8"/>
        <end position="79"/>
    </location>
</feature>
<accession>A0A699J7T3</accession>